<gene>
    <name evidence="15" type="ORF">H0P51_00595</name>
</gene>
<dbReference type="Gene3D" id="1.20.140.10">
    <property type="entry name" value="Butyryl-CoA Dehydrogenase, subunit A, domain 3"/>
    <property type="match status" value="1"/>
</dbReference>
<evidence type="ECO:0000259" key="14">
    <source>
        <dbReference type="Pfam" id="PF02771"/>
    </source>
</evidence>
<accession>A0A7D6E2U8</accession>
<dbReference type="Proteomes" id="UP000510682">
    <property type="component" value="Chromosome"/>
</dbReference>
<dbReference type="GO" id="GO:0005737">
    <property type="term" value="C:cytoplasm"/>
    <property type="evidence" value="ECO:0007669"/>
    <property type="project" value="TreeGrafter"/>
</dbReference>
<evidence type="ECO:0000256" key="6">
    <source>
        <dbReference type="ARBA" id="ARBA00023002"/>
    </source>
</evidence>
<name>A0A7D6E2U8_9MYCO</name>
<dbReference type="InterPro" id="IPR050741">
    <property type="entry name" value="Acyl-CoA_dehydrogenase"/>
</dbReference>
<dbReference type="KEGG" id="mgor:H0P51_00595"/>
<comment type="catalytic activity">
    <reaction evidence="10">
        <text>a 2,3-saturated acyl-CoA + A = a 2,3-dehydroacyl-CoA + AH2</text>
        <dbReference type="Rhea" id="RHEA:48608"/>
        <dbReference type="ChEBI" id="CHEBI:13193"/>
        <dbReference type="ChEBI" id="CHEBI:17499"/>
        <dbReference type="ChEBI" id="CHEBI:60015"/>
        <dbReference type="ChEBI" id="CHEBI:65111"/>
    </reaction>
</comment>
<dbReference type="Gene3D" id="1.10.540.10">
    <property type="entry name" value="Acyl-CoA dehydrogenase/oxidase, N-terminal domain"/>
    <property type="match status" value="1"/>
</dbReference>
<dbReference type="InterPro" id="IPR009100">
    <property type="entry name" value="AcylCoA_DH/oxidase_NM_dom_sf"/>
</dbReference>
<evidence type="ECO:0000259" key="13">
    <source>
        <dbReference type="Pfam" id="PF02770"/>
    </source>
</evidence>
<evidence type="ECO:0000256" key="2">
    <source>
        <dbReference type="ARBA" id="ARBA00005102"/>
    </source>
</evidence>
<evidence type="ECO:0000256" key="7">
    <source>
        <dbReference type="ARBA" id="ARBA00037085"/>
    </source>
</evidence>
<proteinExistence type="inferred from homology"/>
<evidence type="ECO:0000256" key="11">
    <source>
        <dbReference type="RuleBase" id="RU362125"/>
    </source>
</evidence>
<dbReference type="EMBL" id="CP059165">
    <property type="protein sequence ID" value="QLL07566.1"/>
    <property type="molecule type" value="Genomic_DNA"/>
</dbReference>
<keyword evidence="6 11" id="KW-0560">Oxidoreductase</keyword>
<evidence type="ECO:0000256" key="1">
    <source>
        <dbReference type="ARBA" id="ARBA00001974"/>
    </source>
</evidence>
<dbReference type="SUPFAM" id="SSF56645">
    <property type="entry name" value="Acyl-CoA dehydrogenase NM domain-like"/>
    <property type="match status" value="1"/>
</dbReference>
<keyword evidence="4 11" id="KW-0285">Flavoprotein</keyword>
<dbReference type="Gene3D" id="2.40.110.10">
    <property type="entry name" value="Butyryl-CoA Dehydrogenase, subunit A, domain 2"/>
    <property type="match status" value="1"/>
</dbReference>
<dbReference type="GO" id="GO:0050660">
    <property type="term" value="F:flavin adenine dinucleotide binding"/>
    <property type="evidence" value="ECO:0007669"/>
    <property type="project" value="InterPro"/>
</dbReference>
<comment type="similarity">
    <text evidence="3 11">Belongs to the acyl-CoA dehydrogenase family.</text>
</comment>
<dbReference type="AlphaFoldDB" id="A0A7D6E2U8"/>
<comment type="pathway">
    <text evidence="2">Siderophore biosynthesis; mycobactin biosynthesis.</text>
</comment>
<evidence type="ECO:0000259" key="12">
    <source>
        <dbReference type="Pfam" id="PF00441"/>
    </source>
</evidence>
<evidence type="ECO:0000256" key="3">
    <source>
        <dbReference type="ARBA" id="ARBA00009347"/>
    </source>
</evidence>
<evidence type="ECO:0000256" key="5">
    <source>
        <dbReference type="ARBA" id="ARBA00022827"/>
    </source>
</evidence>
<feature type="domain" description="Acyl-CoA oxidase/dehydrogenase middle" evidence="13">
    <location>
        <begin position="133"/>
        <end position="227"/>
    </location>
</feature>
<dbReference type="InterPro" id="IPR006091">
    <property type="entry name" value="Acyl-CoA_Oxase/DH_mid-dom"/>
</dbReference>
<dbReference type="Pfam" id="PF00441">
    <property type="entry name" value="Acyl-CoA_dh_1"/>
    <property type="match status" value="1"/>
</dbReference>
<comment type="cofactor">
    <cofactor evidence="1 11">
        <name>FAD</name>
        <dbReference type="ChEBI" id="CHEBI:57692"/>
    </cofactor>
</comment>
<protein>
    <recommendedName>
        <fullName evidence="8">Acyl-[acyl-carrier-protein] dehydrogenase MbtN</fullName>
    </recommendedName>
    <alternativeName>
        <fullName evidence="9">Mycobactin synthase protein N</fullName>
    </alternativeName>
</protein>
<dbReference type="FunFam" id="2.40.110.10:FF:000002">
    <property type="entry name" value="Acyl-CoA dehydrogenase fadE12"/>
    <property type="match status" value="1"/>
</dbReference>
<evidence type="ECO:0000313" key="16">
    <source>
        <dbReference type="Proteomes" id="UP000510682"/>
    </source>
</evidence>
<evidence type="ECO:0000256" key="4">
    <source>
        <dbReference type="ARBA" id="ARBA00022630"/>
    </source>
</evidence>
<reference evidence="15 16" key="2">
    <citation type="submission" date="2020-07" db="EMBL/GenBank/DDBJ databases">
        <authorList>
            <person name="Yu X."/>
        </authorList>
    </citation>
    <scope>NUCLEOTIDE SEQUENCE [LARGE SCALE GENOMIC DNA]</scope>
    <source>
        <strain evidence="16">24</strain>
    </source>
</reference>
<dbReference type="GO" id="GO:0033539">
    <property type="term" value="P:fatty acid beta-oxidation using acyl-CoA dehydrogenase"/>
    <property type="evidence" value="ECO:0007669"/>
    <property type="project" value="TreeGrafter"/>
</dbReference>
<reference evidence="16" key="1">
    <citation type="submission" date="2020-07" db="EMBL/GenBank/DDBJ databases">
        <title>Description of Mycobacterium gordonae subsp. intergordonae subsp.nov. and Mycobacterium gordonae subsp. gordonae subsp. nov.</title>
        <authorList>
            <person name="Yu X."/>
        </authorList>
    </citation>
    <scope>NUCLEOTIDE SEQUENCE [LARGE SCALE GENOMIC DNA]</scope>
    <source>
        <strain evidence="16">24</strain>
    </source>
</reference>
<dbReference type="PANTHER" id="PTHR48083">
    <property type="entry name" value="MEDIUM-CHAIN SPECIFIC ACYL-COA DEHYDROGENASE, MITOCHONDRIAL-RELATED"/>
    <property type="match status" value="1"/>
</dbReference>
<evidence type="ECO:0000256" key="9">
    <source>
        <dbReference type="ARBA" id="ARBA00042660"/>
    </source>
</evidence>
<keyword evidence="5 11" id="KW-0274">FAD</keyword>
<comment type="function">
    <text evidence="7">Catalyzes the dehydrogenation at the alpha-beta position of ACP-bound acyl chains. This results in the introduction of a double bond in the lipidic chain, which is further transferred to the epsilon-amino group of lysine residue in the mycobactin core by MbtK.</text>
</comment>
<dbReference type="Pfam" id="PF02771">
    <property type="entry name" value="Acyl-CoA_dh_N"/>
    <property type="match status" value="1"/>
</dbReference>
<dbReference type="Pfam" id="PF02770">
    <property type="entry name" value="Acyl-CoA_dh_M"/>
    <property type="match status" value="1"/>
</dbReference>
<dbReference type="PANTHER" id="PTHR48083:SF20">
    <property type="entry name" value="LONG-CHAIN SPECIFIC ACYL-COA DEHYDROGENASE, MITOCHONDRIAL"/>
    <property type="match status" value="1"/>
</dbReference>
<organism evidence="15 16">
    <name type="scientific">Mycobacterium vicinigordonae</name>
    <dbReference type="NCBI Taxonomy" id="1719132"/>
    <lineage>
        <taxon>Bacteria</taxon>
        <taxon>Bacillati</taxon>
        <taxon>Actinomycetota</taxon>
        <taxon>Actinomycetes</taxon>
        <taxon>Mycobacteriales</taxon>
        <taxon>Mycobacteriaceae</taxon>
        <taxon>Mycobacterium</taxon>
    </lineage>
</organism>
<feature type="domain" description="Acyl-CoA dehydrogenase/oxidase C-terminal" evidence="12">
    <location>
        <begin position="240"/>
        <end position="382"/>
    </location>
</feature>
<evidence type="ECO:0000313" key="15">
    <source>
        <dbReference type="EMBL" id="QLL07566.1"/>
    </source>
</evidence>
<dbReference type="InterPro" id="IPR046373">
    <property type="entry name" value="Acyl-CoA_Oxase/DH_mid-dom_sf"/>
</dbReference>
<dbReference type="InterPro" id="IPR006089">
    <property type="entry name" value="Acyl-CoA_DH_CS"/>
</dbReference>
<dbReference type="PROSITE" id="PS00072">
    <property type="entry name" value="ACYL_COA_DH_1"/>
    <property type="match status" value="1"/>
</dbReference>
<dbReference type="InterPro" id="IPR013786">
    <property type="entry name" value="AcylCoA_DH/ox_N"/>
</dbReference>
<dbReference type="SUPFAM" id="SSF47203">
    <property type="entry name" value="Acyl-CoA dehydrogenase C-terminal domain-like"/>
    <property type="match status" value="1"/>
</dbReference>
<keyword evidence="16" id="KW-1185">Reference proteome</keyword>
<reference evidence="16" key="3">
    <citation type="submission" date="2023-07" db="EMBL/GenBank/DDBJ databases">
        <title>Description of Mycobacterium gordonae subsp. intergordonae subsp.nov. and Mycobacterium gordonae subsp. gordonae subsp. nov.</title>
        <authorList>
            <person name="Huang H."/>
        </authorList>
    </citation>
    <scope>NUCLEOTIDE SEQUENCE [LARGE SCALE GENOMIC DNA]</scope>
    <source>
        <strain evidence="16">24</strain>
    </source>
</reference>
<dbReference type="GO" id="GO:0003995">
    <property type="term" value="F:acyl-CoA dehydrogenase activity"/>
    <property type="evidence" value="ECO:0007669"/>
    <property type="project" value="InterPro"/>
</dbReference>
<evidence type="ECO:0000256" key="8">
    <source>
        <dbReference type="ARBA" id="ARBA00040394"/>
    </source>
</evidence>
<sequence length="384" mass="41200">MPPAEPWAGYLARTVYTPQQECFRHKVREFLCGEVVLEYPQWLIDGKPSRRFWERAARLGMLGVGVPEEYGGLAGSDYRHSAVVTEEIQSLGMAIGGLRVQTDICVPYLLNHGSEDQRCYWLPRLTAGTAVAALGLSEPGAGSDLKAMSTRARREGDCYVVNGAKTFISNGAVADLLILAVKTDPSAGRRGISLLLVDTTTTGFQHGRKLEKLGLQAQDLAEISFTEMVVPASCLLGEENAGFGYLTSNLAQERLSIAVNSQAAAAAAVAWTTDMLRGESAGQDAKFTLAQCAAEVAAGQSMVDQALSLHVADRLTGADAAAAKLYCTELQGRTLDRCLRLWNPAHVMSPDSRIGNAYLDGRVSRIYGGSSEIMKVIIAQSLGL</sequence>
<feature type="domain" description="Acyl-CoA dehydrogenase/oxidase N-terminal" evidence="14">
    <location>
        <begin position="17"/>
        <end position="128"/>
    </location>
</feature>
<dbReference type="InterPro" id="IPR036250">
    <property type="entry name" value="AcylCo_DH-like_C"/>
</dbReference>
<evidence type="ECO:0000256" key="10">
    <source>
        <dbReference type="ARBA" id="ARBA00052546"/>
    </source>
</evidence>
<dbReference type="InterPro" id="IPR009075">
    <property type="entry name" value="AcylCo_DH/oxidase_C"/>
</dbReference>
<dbReference type="InterPro" id="IPR037069">
    <property type="entry name" value="AcylCoA_DH/ox_N_sf"/>
</dbReference>